<dbReference type="GO" id="GO:0016705">
    <property type="term" value="F:oxidoreductase activity, acting on paired donors, with incorporation or reduction of molecular oxygen"/>
    <property type="evidence" value="ECO:0007669"/>
    <property type="project" value="InterPro"/>
</dbReference>
<evidence type="ECO:0000256" key="2">
    <source>
        <dbReference type="ARBA" id="ARBA00004167"/>
    </source>
</evidence>
<evidence type="ECO:0000256" key="7">
    <source>
        <dbReference type="ARBA" id="ARBA00022989"/>
    </source>
</evidence>
<dbReference type="GO" id="GO:0004497">
    <property type="term" value="F:monooxygenase activity"/>
    <property type="evidence" value="ECO:0007669"/>
    <property type="project" value="UniProtKB-KW"/>
</dbReference>
<evidence type="ECO:0000313" key="15">
    <source>
        <dbReference type="EMBL" id="KDP35270.1"/>
    </source>
</evidence>
<dbReference type="Proteomes" id="UP000027138">
    <property type="component" value="Unassembled WGS sequence"/>
</dbReference>
<proteinExistence type="inferred from homology"/>
<comment type="similarity">
    <text evidence="3 13">Belongs to the cytochrome P450 family.</text>
</comment>
<keyword evidence="11" id="KW-0472">Membrane</keyword>
<name>A0A067KSN2_JATCU</name>
<accession>A0A067KSN2</accession>
<dbReference type="InterPro" id="IPR001128">
    <property type="entry name" value="Cyt_P450"/>
</dbReference>
<evidence type="ECO:0000256" key="14">
    <source>
        <dbReference type="SAM" id="SignalP"/>
    </source>
</evidence>
<dbReference type="InterPro" id="IPR017972">
    <property type="entry name" value="Cyt_P450_CS"/>
</dbReference>
<evidence type="ECO:0000256" key="12">
    <source>
        <dbReference type="PIRSR" id="PIRSR602401-1"/>
    </source>
</evidence>
<protein>
    <recommendedName>
        <fullName evidence="17">Cytochrome P450</fullName>
    </recommendedName>
</protein>
<dbReference type="CDD" id="cd11072">
    <property type="entry name" value="CYP71-like"/>
    <property type="match status" value="1"/>
</dbReference>
<keyword evidence="16" id="KW-1185">Reference proteome</keyword>
<dbReference type="Gene3D" id="1.10.630.10">
    <property type="entry name" value="Cytochrome P450"/>
    <property type="match status" value="1"/>
</dbReference>
<keyword evidence="6 12" id="KW-0479">Metal-binding</keyword>
<evidence type="ECO:0000256" key="8">
    <source>
        <dbReference type="ARBA" id="ARBA00023002"/>
    </source>
</evidence>
<evidence type="ECO:0000256" key="10">
    <source>
        <dbReference type="ARBA" id="ARBA00023033"/>
    </source>
</evidence>
<feature type="signal peptide" evidence="14">
    <location>
        <begin position="1"/>
        <end position="16"/>
    </location>
</feature>
<evidence type="ECO:0000256" key="6">
    <source>
        <dbReference type="ARBA" id="ARBA00022723"/>
    </source>
</evidence>
<dbReference type="GO" id="GO:0020037">
    <property type="term" value="F:heme binding"/>
    <property type="evidence" value="ECO:0007669"/>
    <property type="project" value="InterPro"/>
</dbReference>
<reference evidence="15 16" key="1">
    <citation type="journal article" date="2014" name="PLoS ONE">
        <title>Global Analysis of Gene Expression Profiles in Physic Nut (Jatropha curcas L.) Seedlings Exposed to Salt Stress.</title>
        <authorList>
            <person name="Zhang L."/>
            <person name="Zhang C."/>
            <person name="Wu P."/>
            <person name="Chen Y."/>
            <person name="Li M."/>
            <person name="Jiang H."/>
            <person name="Wu G."/>
        </authorList>
    </citation>
    <scope>NUCLEOTIDE SEQUENCE [LARGE SCALE GENOMIC DNA]</scope>
    <source>
        <strain evidence="16">cv. GZQX0401</strain>
        <tissue evidence="15">Young leaves</tissue>
    </source>
</reference>
<organism evidence="15 16">
    <name type="scientific">Jatropha curcas</name>
    <name type="common">Barbados nut</name>
    <dbReference type="NCBI Taxonomy" id="180498"/>
    <lineage>
        <taxon>Eukaryota</taxon>
        <taxon>Viridiplantae</taxon>
        <taxon>Streptophyta</taxon>
        <taxon>Embryophyta</taxon>
        <taxon>Tracheophyta</taxon>
        <taxon>Spermatophyta</taxon>
        <taxon>Magnoliopsida</taxon>
        <taxon>eudicotyledons</taxon>
        <taxon>Gunneridae</taxon>
        <taxon>Pentapetalae</taxon>
        <taxon>rosids</taxon>
        <taxon>fabids</taxon>
        <taxon>Malpighiales</taxon>
        <taxon>Euphorbiaceae</taxon>
        <taxon>Crotonoideae</taxon>
        <taxon>Jatropheae</taxon>
        <taxon>Jatropha</taxon>
    </lineage>
</organism>
<feature type="chain" id="PRO_5001639841" description="Cytochrome P450" evidence="14">
    <location>
        <begin position="17"/>
        <end position="497"/>
    </location>
</feature>
<dbReference type="PRINTS" id="PR00385">
    <property type="entry name" value="P450"/>
</dbReference>
<comment type="cofactor">
    <cofactor evidence="1 12">
        <name>heme</name>
        <dbReference type="ChEBI" id="CHEBI:30413"/>
    </cofactor>
</comment>
<evidence type="ECO:0000256" key="5">
    <source>
        <dbReference type="ARBA" id="ARBA00022692"/>
    </source>
</evidence>
<comment type="subcellular location">
    <subcellularLocation>
        <location evidence="2">Membrane</location>
        <topology evidence="2">Single-pass membrane protein</topology>
    </subcellularLocation>
</comment>
<evidence type="ECO:0000256" key="3">
    <source>
        <dbReference type="ARBA" id="ARBA00010617"/>
    </source>
</evidence>
<sequence>MISFVILLLALTAILTFLLQKHRNKRNLQWPPGPQGLPLIGNLHQLDSSTSQFHLWQLSKKYGPLMSLQLGFVPALVVSSSKMAEEIMKTHNLKFSSRPPKLAQQKLSYNGLDLAFAPYDFCYIEMKKICVVHLLNSNRVKASYPIREFEVTQMLENISKLADASQSIDLSKTIFSLSRTIICRVAFGKRYDEEETNQRKFQALLQETEALFTTFFVSDYFPFLGFIDKLIGLMHRLEKNFQEFDIFLENIVQEHLDSSRSKTHIQEDIVDVLLQIWKDGSSKVDLSLNHIKGVIMNIFVGASDTITATVIWAMTYLMKNPIAMKKIQEEVRGIVGNKGLVNEDDIPNLSYLKLVVKETLRMQPPIPIIPRESTQDCRIDGYQIPAKTVIHVNLFAIGRDPQAWENPEEFCPERFIGKFIDFKGQNCELIPFGAGRRLCPGISIGLATVELCLANLLYKFDWELPNGMKKEDLDMDTQPGITMHKKNALCLMARRYI</sequence>
<dbReference type="GO" id="GO:0005506">
    <property type="term" value="F:iron ion binding"/>
    <property type="evidence" value="ECO:0007669"/>
    <property type="project" value="InterPro"/>
</dbReference>
<keyword evidence="9 12" id="KW-0408">Iron</keyword>
<keyword evidence="4 12" id="KW-0349">Heme</keyword>
<keyword evidence="10 13" id="KW-0503">Monooxygenase</keyword>
<evidence type="ECO:0000256" key="13">
    <source>
        <dbReference type="RuleBase" id="RU000461"/>
    </source>
</evidence>
<evidence type="ECO:0000313" key="16">
    <source>
        <dbReference type="Proteomes" id="UP000027138"/>
    </source>
</evidence>
<keyword evidence="7" id="KW-1133">Transmembrane helix</keyword>
<gene>
    <name evidence="15" type="ORF">JCGZ_09429</name>
</gene>
<evidence type="ECO:0008006" key="17">
    <source>
        <dbReference type="Google" id="ProtNLM"/>
    </source>
</evidence>
<evidence type="ECO:0000256" key="9">
    <source>
        <dbReference type="ARBA" id="ARBA00023004"/>
    </source>
</evidence>
<dbReference type="KEGG" id="jcu:105636565"/>
<dbReference type="AlphaFoldDB" id="A0A067KSN2"/>
<dbReference type="Pfam" id="PF00067">
    <property type="entry name" value="p450"/>
    <property type="match status" value="1"/>
</dbReference>
<dbReference type="InterPro" id="IPR036396">
    <property type="entry name" value="Cyt_P450_sf"/>
</dbReference>
<keyword evidence="8 13" id="KW-0560">Oxidoreductase</keyword>
<dbReference type="FunFam" id="1.10.630.10:FF:000011">
    <property type="entry name" value="Cytochrome P450 83B1"/>
    <property type="match status" value="1"/>
</dbReference>
<dbReference type="PANTHER" id="PTHR47955:SF22">
    <property type="entry name" value="CYTOCHROME P450 83B1-LIKE"/>
    <property type="match status" value="1"/>
</dbReference>
<keyword evidence="5" id="KW-0812">Transmembrane</keyword>
<evidence type="ECO:0000256" key="4">
    <source>
        <dbReference type="ARBA" id="ARBA00022617"/>
    </source>
</evidence>
<dbReference type="SUPFAM" id="SSF48264">
    <property type="entry name" value="Cytochrome P450"/>
    <property type="match status" value="1"/>
</dbReference>
<dbReference type="PANTHER" id="PTHR47955">
    <property type="entry name" value="CYTOCHROME P450 FAMILY 71 PROTEIN"/>
    <property type="match status" value="1"/>
</dbReference>
<dbReference type="PRINTS" id="PR00463">
    <property type="entry name" value="EP450I"/>
</dbReference>
<dbReference type="PROSITE" id="PS00086">
    <property type="entry name" value="CYTOCHROME_P450"/>
    <property type="match status" value="1"/>
</dbReference>
<feature type="binding site" description="axial binding residue" evidence="12">
    <location>
        <position position="439"/>
    </location>
    <ligand>
        <name>heme</name>
        <dbReference type="ChEBI" id="CHEBI:30413"/>
    </ligand>
    <ligandPart>
        <name>Fe</name>
        <dbReference type="ChEBI" id="CHEBI:18248"/>
    </ligandPart>
</feature>
<keyword evidence="14" id="KW-0732">Signal</keyword>
<dbReference type="OrthoDB" id="2789670at2759"/>
<evidence type="ECO:0000256" key="11">
    <source>
        <dbReference type="ARBA" id="ARBA00023136"/>
    </source>
</evidence>
<dbReference type="GO" id="GO:0016020">
    <property type="term" value="C:membrane"/>
    <property type="evidence" value="ECO:0007669"/>
    <property type="project" value="UniProtKB-SubCell"/>
</dbReference>
<dbReference type="EMBL" id="KK914490">
    <property type="protein sequence ID" value="KDP35270.1"/>
    <property type="molecule type" value="Genomic_DNA"/>
</dbReference>
<dbReference type="InterPro" id="IPR002401">
    <property type="entry name" value="Cyt_P450_E_grp-I"/>
</dbReference>
<evidence type="ECO:0000256" key="1">
    <source>
        <dbReference type="ARBA" id="ARBA00001971"/>
    </source>
</evidence>